<evidence type="ECO:0000256" key="2">
    <source>
        <dbReference type="ARBA" id="ARBA00022801"/>
    </source>
</evidence>
<evidence type="ECO:0000256" key="3">
    <source>
        <dbReference type="ARBA" id="ARBA00023098"/>
    </source>
</evidence>
<protein>
    <submittedName>
        <fullName evidence="4">DUF479 domain-containing protein</fullName>
    </submittedName>
</protein>
<evidence type="ECO:0000313" key="5">
    <source>
        <dbReference type="Proteomes" id="UP000798808"/>
    </source>
</evidence>
<name>A0ABW9RTL8_9BACT</name>
<accession>A0ABW9RTL8</accession>
<keyword evidence="1" id="KW-0444">Lipid biosynthesis</keyword>
<dbReference type="PIRSF" id="PIRSF011489">
    <property type="entry name" value="DUF479"/>
    <property type="match status" value="1"/>
</dbReference>
<sequence length="194" mass="23200">MNFLAHLYLSGNDEEIMVGNFIGDFVKGKAYEAYSENIRRGILLHRNIDEYTDHHPIVTESKKRLWGKYRHYAGVIVDMFYDHFLATHWAEFHKMSLADFAQHVYKLIQSYEDRLPKGVRYMLPYMIEHNWLLSYAKKNGINNALTGMARRTSFNSKMEEAVHDLDLYYNDFENDFKRFFPDLQAFVQEWLKHN</sequence>
<reference evidence="4 5" key="1">
    <citation type="submission" date="2019-02" db="EMBL/GenBank/DDBJ databases">
        <authorList>
            <person name="Goldberg S.R."/>
            <person name="Haltli B.A."/>
            <person name="Correa H."/>
            <person name="Russell K.G."/>
        </authorList>
    </citation>
    <scope>NUCLEOTIDE SEQUENCE [LARGE SCALE GENOMIC DNA]</scope>
    <source>
        <strain evidence="4 5">JCM 16186</strain>
    </source>
</reference>
<proteinExistence type="predicted"/>
<dbReference type="PANTHER" id="PTHR38764:SF1">
    <property type="entry name" value="ACYL CARRIER PROTEIN PHOSPHODIESTERASE"/>
    <property type="match status" value="1"/>
</dbReference>
<dbReference type="InterPro" id="IPR007431">
    <property type="entry name" value="ACP_PD"/>
</dbReference>
<evidence type="ECO:0000256" key="1">
    <source>
        <dbReference type="ARBA" id="ARBA00022516"/>
    </source>
</evidence>
<dbReference type="RefSeq" id="WP_155173419.1">
    <property type="nucleotide sequence ID" value="NZ_BAAAFL010000068.1"/>
</dbReference>
<dbReference type="EMBL" id="SMLW01000579">
    <property type="protein sequence ID" value="MTI26405.1"/>
    <property type="molecule type" value="Genomic_DNA"/>
</dbReference>
<evidence type="ECO:0000313" key="4">
    <source>
        <dbReference type="EMBL" id="MTI26405.1"/>
    </source>
</evidence>
<dbReference type="Pfam" id="PF04336">
    <property type="entry name" value="ACP_PD"/>
    <property type="match status" value="1"/>
</dbReference>
<comment type="caution">
    <text evidence="4">The sequence shown here is derived from an EMBL/GenBank/DDBJ whole genome shotgun (WGS) entry which is preliminary data.</text>
</comment>
<keyword evidence="5" id="KW-1185">Reference proteome</keyword>
<dbReference type="PANTHER" id="PTHR38764">
    <property type="entry name" value="ACYL CARRIER PROTEIN PHOSPHODIESTERASE"/>
    <property type="match status" value="1"/>
</dbReference>
<keyword evidence="3" id="KW-0443">Lipid metabolism</keyword>
<gene>
    <name evidence="4" type="ORF">E1163_15715</name>
</gene>
<organism evidence="4 5">
    <name type="scientific">Fulvivirga kasyanovii</name>
    <dbReference type="NCBI Taxonomy" id="396812"/>
    <lineage>
        <taxon>Bacteria</taxon>
        <taxon>Pseudomonadati</taxon>
        <taxon>Bacteroidota</taxon>
        <taxon>Cytophagia</taxon>
        <taxon>Cytophagales</taxon>
        <taxon>Fulvivirgaceae</taxon>
        <taxon>Fulvivirga</taxon>
    </lineage>
</organism>
<keyword evidence="2" id="KW-0378">Hydrolase</keyword>
<dbReference type="Proteomes" id="UP000798808">
    <property type="component" value="Unassembled WGS sequence"/>
</dbReference>